<reference evidence="1" key="1">
    <citation type="submission" date="2022-12" db="EMBL/GenBank/DDBJ databases">
        <authorList>
            <person name="Petersen C."/>
        </authorList>
    </citation>
    <scope>NUCLEOTIDE SEQUENCE</scope>
    <source>
        <strain evidence="1">IBT 3081</strain>
    </source>
</reference>
<accession>A0A9W9R9J0</accession>
<gene>
    <name evidence="1" type="ORF">N7517_010801</name>
</gene>
<keyword evidence="2" id="KW-1185">Reference proteome</keyword>
<evidence type="ECO:0000313" key="1">
    <source>
        <dbReference type="EMBL" id="KAJ5356192.1"/>
    </source>
</evidence>
<protein>
    <submittedName>
        <fullName evidence="1">Uncharacterized protein</fullName>
    </submittedName>
</protein>
<comment type="caution">
    <text evidence="1">The sequence shown here is derived from an EMBL/GenBank/DDBJ whole genome shotgun (WGS) entry which is preliminary data.</text>
</comment>
<name>A0A9W9R9J0_9EURO</name>
<sequence length="75" mass="8193">MTRCGSMSAPIIKPESYETPEQSKLVSIVAHDGQNVADSLPATLASSEEFNVHIPQTHEAGHWNKTGLDKVTYLQ</sequence>
<dbReference type="AlphaFoldDB" id="A0A9W9R9J0"/>
<reference evidence="1" key="2">
    <citation type="journal article" date="2023" name="IMA Fungus">
        <title>Comparative genomic study of the Penicillium genus elucidates a diverse pangenome and 15 lateral gene transfer events.</title>
        <authorList>
            <person name="Petersen C."/>
            <person name="Sorensen T."/>
            <person name="Nielsen M.R."/>
            <person name="Sondergaard T.E."/>
            <person name="Sorensen J.L."/>
            <person name="Fitzpatrick D.A."/>
            <person name="Frisvad J.C."/>
            <person name="Nielsen K.L."/>
        </authorList>
    </citation>
    <scope>NUCLEOTIDE SEQUENCE</scope>
    <source>
        <strain evidence="1">IBT 3081</strain>
    </source>
</reference>
<organism evidence="1 2">
    <name type="scientific">Penicillium concentricum</name>
    <dbReference type="NCBI Taxonomy" id="293559"/>
    <lineage>
        <taxon>Eukaryota</taxon>
        <taxon>Fungi</taxon>
        <taxon>Dikarya</taxon>
        <taxon>Ascomycota</taxon>
        <taxon>Pezizomycotina</taxon>
        <taxon>Eurotiomycetes</taxon>
        <taxon>Eurotiomycetidae</taxon>
        <taxon>Eurotiales</taxon>
        <taxon>Aspergillaceae</taxon>
        <taxon>Penicillium</taxon>
    </lineage>
</organism>
<dbReference type="GeneID" id="81467707"/>
<dbReference type="EMBL" id="JAPZBT010000006">
    <property type="protein sequence ID" value="KAJ5356192.1"/>
    <property type="molecule type" value="Genomic_DNA"/>
</dbReference>
<proteinExistence type="predicted"/>
<dbReference type="OrthoDB" id="10298371at2759"/>
<evidence type="ECO:0000313" key="2">
    <source>
        <dbReference type="Proteomes" id="UP001147752"/>
    </source>
</evidence>
<dbReference type="Proteomes" id="UP001147752">
    <property type="component" value="Unassembled WGS sequence"/>
</dbReference>
<dbReference type="RefSeq" id="XP_056574339.1">
    <property type="nucleotide sequence ID" value="XM_056728524.1"/>
</dbReference>